<sequence>MKMTQGETPANIVDPCAQGSVCSWNQGAGCSSLASLELDLGLGGEQRQFGFVDLGLDWAQYQIGSADKSQILFINMLCKFFQERDMWIIQRELEIWKLLVD</sequence>
<protein>
    <submittedName>
        <fullName evidence="1">Uncharacterized protein</fullName>
    </submittedName>
</protein>
<dbReference type="EMBL" id="JADBGQ010000001">
    <property type="protein sequence ID" value="KAG5413084.1"/>
    <property type="molecule type" value="Genomic_DNA"/>
</dbReference>
<keyword evidence="2" id="KW-1185">Reference proteome</keyword>
<organism evidence="1 2">
    <name type="scientific">Brassica rapa subsp. trilocularis</name>
    <dbReference type="NCBI Taxonomy" id="1813537"/>
    <lineage>
        <taxon>Eukaryota</taxon>
        <taxon>Viridiplantae</taxon>
        <taxon>Streptophyta</taxon>
        <taxon>Embryophyta</taxon>
        <taxon>Tracheophyta</taxon>
        <taxon>Spermatophyta</taxon>
        <taxon>Magnoliopsida</taxon>
        <taxon>eudicotyledons</taxon>
        <taxon>Gunneridae</taxon>
        <taxon>Pentapetalae</taxon>
        <taxon>rosids</taxon>
        <taxon>malvids</taxon>
        <taxon>Brassicales</taxon>
        <taxon>Brassicaceae</taxon>
        <taxon>Brassiceae</taxon>
        <taxon>Brassica</taxon>
    </lineage>
</organism>
<comment type="caution">
    <text evidence="1">The sequence shown here is derived from an EMBL/GenBank/DDBJ whole genome shotgun (WGS) entry which is preliminary data.</text>
</comment>
<proteinExistence type="predicted"/>
<reference evidence="1 2" key="1">
    <citation type="submission" date="2021-03" db="EMBL/GenBank/DDBJ databases">
        <authorList>
            <person name="King G.J."/>
            <person name="Bancroft I."/>
            <person name="Baten A."/>
            <person name="Bloomfield J."/>
            <person name="Borpatragohain P."/>
            <person name="He Z."/>
            <person name="Irish N."/>
            <person name="Irwin J."/>
            <person name="Liu K."/>
            <person name="Mauleon R.P."/>
            <person name="Moore J."/>
            <person name="Morris R."/>
            <person name="Ostergaard L."/>
            <person name="Wang B."/>
            <person name="Wells R."/>
        </authorList>
    </citation>
    <scope>NUCLEOTIDE SEQUENCE [LARGE SCALE GENOMIC DNA]</scope>
    <source>
        <strain evidence="1">R-o-18</strain>
        <tissue evidence="1">Leaf</tissue>
    </source>
</reference>
<dbReference type="Proteomes" id="UP000823674">
    <property type="component" value="Chromosome A01"/>
</dbReference>
<accession>A0ABQ7NTS0</accession>
<evidence type="ECO:0000313" key="1">
    <source>
        <dbReference type="EMBL" id="KAG5413084.1"/>
    </source>
</evidence>
<evidence type="ECO:0000313" key="2">
    <source>
        <dbReference type="Proteomes" id="UP000823674"/>
    </source>
</evidence>
<name>A0ABQ7NTS0_BRACM</name>
<gene>
    <name evidence="1" type="primary">A01g500950.1_BraROA</name>
    <name evidence="1" type="ORF">IGI04_000651</name>
</gene>